<dbReference type="Proteomes" id="UP000243679">
    <property type="component" value="Chromosome"/>
</dbReference>
<organism evidence="1 2">
    <name type="scientific">Candidatus Nitrosoglobus terrae</name>
    <dbReference type="NCBI Taxonomy" id="1630141"/>
    <lineage>
        <taxon>Bacteria</taxon>
        <taxon>Pseudomonadati</taxon>
        <taxon>Pseudomonadota</taxon>
        <taxon>Gammaproteobacteria</taxon>
        <taxon>Chromatiales</taxon>
        <taxon>Chromatiaceae</taxon>
        <taxon>Candidatus Nitrosoglobus</taxon>
    </lineage>
</organism>
<reference evidence="1 2" key="1">
    <citation type="journal article" date="2017" name="ISME J.">
        <title>An acid-tolerant ammonia-oxidizing ?-proteobacterium from soil.</title>
        <authorList>
            <person name="Hayatsu M."/>
            <person name="Tago K."/>
            <person name="Uchiyama I."/>
            <person name="Toyoda A."/>
            <person name="Wang Y."/>
            <person name="Shimomura Y."/>
            <person name="Okubo T."/>
            <person name="Kurisu F."/>
            <person name="Hirono Y."/>
            <person name="Nonaka K."/>
            <person name="Akiyama H."/>
            <person name="Itoh T."/>
            <person name="Takami H."/>
        </authorList>
    </citation>
    <scope>NUCLEOTIDE SEQUENCE [LARGE SCALE GENOMIC DNA]</scope>
    <source>
        <strain evidence="1 2">TAO100</strain>
    </source>
</reference>
<evidence type="ECO:0000313" key="2">
    <source>
        <dbReference type="Proteomes" id="UP000243679"/>
    </source>
</evidence>
<proteinExistence type="predicted"/>
<evidence type="ECO:0000313" key="1">
    <source>
        <dbReference type="EMBL" id="BAW79449.1"/>
    </source>
</evidence>
<dbReference type="KEGG" id="ntt:TAO_0079"/>
<dbReference type="OrthoDB" id="5452248at2"/>
<dbReference type="RefSeq" id="WP_096526113.1">
    <property type="nucleotide sequence ID" value="NZ_AP014836.1"/>
</dbReference>
<dbReference type="EMBL" id="AP014836">
    <property type="protein sequence ID" value="BAW79449.1"/>
    <property type="molecule type" value="Genomic_DNA"/>
</dbReference>
<keyword evidence="2" id="KW-1185">Reference proteome</keyword>
<protein>
    <submittedName>
        <fullName evidence="1">Hypothetical conserved protein</fullName>
    </submittedName>
</protein>
<gene>
    <name evidence="1" type="ORF">TAO_0079</name>
</gene>
<dbReference type="AlphaFoldDB" id="A0A1Q2SJZ8"/>
<accession>A0A1Q2SJZ8</accession>
<sequence length="342" mass="38052">MFHKILPLALGSLVSLIAMELVLRVLPTPTATHMGQYIDPFITTYPPNFEFQSATGWDFLNPQRQRSNEFGFIPNRSFSSSLGAVALIGDSLVEQSMLAPSDRLAAKLENERNGVPVFSLGIPGSSLFDYLERVRFAYDTLGIRKFWIVVERADVHQSLCEHASYTDVCLDKNGELFHKKKLAHSALRDLLAHSAILQYFFGVLRLSAGTLTKIINPFSTLNMGANVTTVIDDRPSPLSSAETQVVKRFFQDLTSFSSIKAGIVLDPQVGNLNRSEEFISPALESMYKQAIATGIAVIHPFQDLKQYSDSTRLEMRVGPYDAHWNARANIIIAKAILRDAPM</sequence>
<name>A0A1Q2SJZ8_9GAMM</name>